<keyword evidence="1" id="KW-0408">Iron</keyword>
<dbReference type="PROSITE" id="PS51318">
    <property type="entry name" value="TAT"/>
    <property type="match status" value="1"/>
</dbReference>
<proteinExistence type="predicted"/>
<dbReference type="Proteomes" id="UP000006250">
    <property type="component" value="Unassembled WGS sequence"/>
</dbReference>
<dbReference type="RefSeq" id="WP_005991538.1">
    <property type="nucleotide sequence ID" value="NZ_AECZ01000004.1"/>
</dbReference>
<keyword evidence="1" id="KW-0479">Metal-binding</keyword>
<feature type="signal peptide" evidence="2">
    <location>
        <begin position="1"/>
        <end position="21"/>
    </location>
</feature>
<gene>
    <name evidence="3" type="ORF">DesfrDRAFT_0919</name>
</gene>
<evidence type="ECO:0000256" key="2">
    <source>
        <dbReference type="SAM" id="SignalP"/>
    </source>
</evidence>
<accession>E1JTH0</accession>
<dbReference type="InterPro" id="IPR006311">
    <property type="entry name" value="TAT_signal"/>
</dbReference>
<sequence length="324" mass="33676" precursor="true">MTRRQFLQTLAALSLAAPAFAAKSPSVRVSGPAVAETLPLLAMGRAGPLPGIARTVVFTPWNSPDQLRAMIATDDVDAALMTTASACTLANKGVPATVVALTSSPVWLVSSDAALSRLSGLDGREVLLPFGPGEMPDLLLRALAGRAGVSFVPRHAGNALEAVNLLLLGQGHCALLSEPAASLAVSRANARPRPGVPVLAKRLDVRDAWRKVFPEHPQLAQSALAVIGPLARDAATCKVLQTAYVQATGWLAAHPQETTTLAGKDFPALASQAVNGVLPGQDIRLVMGRQGAQDARFFLSLLHGMSPASIGGQLPESSFFEVDA</sequence>
<dbReference type="AlphaFoldDB" id="E1JTH0"/>
<name>E1JTH0_SOLFR</name>
<dbReference type="Gene3D" id="3.40.190.10">
    <property type="entry name" value="Periplasmic binding protein-like II"/>
    <property type="match status" value="2"/>
</dbReference>
<protein>
    <submittedName>
        <fullName evidence="3">ABC-type nitrate/sulfonate/bicarbonate transport systems periplasmic components-like protein</fullName>
    </submittedName>
</protein>
<evidence type="ECO:0000313" key="3">
    <source>
        <dbReference type="EMBL" id="EFL52430.1"/>
    </source>
</evidence>
<feature type="chain" id="PRO_5003148142" evidence="2">
    <location>
        <begin position="22"/>
        <end position="324"/>
    </location>
</feature>
<dbReference type="eggNOG" id="COG0715">
    <property type="taxonomic scope" value="Bacteria"/>
</dbReference>
<keyword evidence="2" id="KW-0732">Signal</keyword>
<dbReference type="STRING" id="596151.DesfrDRAFT_0919"/>
<dbReference type="OrthoDB" id="9814375at2"/>
<dbReference type="GO" id="GO:0051536">
    <property type="term" value="F:iron-sulfur cluster binding"/>
    <property type="evidence" value="ECO:0007669"/>
    <property type="project" value="UniProtKB-KW"/>
</dbReference>
<organism evidence="3 4">
    <name type="scientific">Solidesulfovibrio fructosivorans JJ]</name>
    <dbReference type="NCBI Taxonomy" id="596151"/>
    <lineage>
        <taxon>Bacteria</taxon>
        <taxon>Pseudomonadati</taxon>
        <taxon>Thermodesulfobacteriota</taxon>
        <taxon>Desulfovibrionia</taxon>
        <taxon>Desulfovibrionales</taxon>
        <taxon>Desulfovibrionaceae</taxon>
        <taxon>Solidesulfovibrio</taxon>
    </lineage>
</organism>
<reference evidence="3 4" key="1">
    <citation type="submission" date="2010-08" db="EMBL/GenBank/DDBJ databases">
        <title>The draft genome of Desulfovibrio fructosovorans JJ.</title>
        <authorList>
            <consortium name="US DOE Joint Genome Institute (JGI-PGF)"/>
            <person name="Lucas S."/>
            <person name="Copeland A."/>
            <person name="Lapidus A."/>
            <person name="Cheng J.-F."/>
            <person name="Bruce D."/>
            <person name="Goodwin L."/>
            <person name="Pitluck S."/>
            <person name="Land M.L."/>
            <person name="Hauser L."/>
            <person name="Chang Y.-J."/>
            <person name="Jeffries C."/>
            <person name="Wall J.D."/>
            <person name="Stahl D.A."/>
            <person name="Arkin A.P."/>
            <person name="Dehal P."/>
            <person name="Stolyar S.M."/>
            <person name="Hazen T.C."/>
            <person name="Woyke T.J."/>
        </authorList>
    </citation>
    <scope>NUCLEOTIDE SEQUENCE [LARGE SCALE GENOMIC DNA]</scope>
    <source>
        <strain evidence="3 4">JJ</strain>
    </source>
</reference>
<keyword evidence="1" id="KW-0411">Iron-sulfur</keyword>
<evidence type="ECO:0000256" key="1">
    <source>
        <dbReference type="ARBA" id="ARBA00023014"/>
    </source>
</evidence>
<dbReference type="SUPFAM" id="SSF53850">
    <property type="entry name" value="Periplasmic binding protein-like II"/>
    <property type="match status" value="1"/>
</dbReference>
<keyword evidence="4" id="KW-1185">Reference proteome</keyword>
<comment type="caution">
    <text evidence="3">The sequence shown here is derived from an EMBL/GenBank/DDBJ whole genome shotgun (WGS) entry which is preliminary data.</text>
</comment>
<dbReference type="EMBL" id="AECZ01000004">
    <property type="protein sequence ID" value="EFL52430.1"/>
    <property type="molecule type" value="Genomic_DNA"/>
</dbReference>
<evidence type="ECO:0000313" key="4">
    <source>
        <dbReference type="Proteomes" id="UP000006250"/>
    </source>
</evidence>